<proteinExistence type="predicted"/>
<sequence>MTDDRQERRESAQRDAAADRGEVNPGEAPDRTQAFDPFRDDDPTTDDDAERDARPEPGGAPQEPSDPAVAPENPEQTMSLSRGDETAPMPWSDETTQLGRGDETARLPRGDETAPMPRGAETSHLPGGDATRRLSPGAAWAGRAEVPPRTAGPLPGPEPGGWEPLAEDGNRRWWLPILFGLVALLLVGVIGFGVWLILQSRDAGTGPVLPSPSPSTSSAVATTAPAPRPTTAAPTTARPTPSATTAAPAQVPSVIGLPEADARAALDDAGLIYRLEYRGSDQPAGTVIETDPPVGTAVSPGEPVTLVIAVPRTAPGTSGPTASPQPTRTR</sequence>
<evidence type="ECO:0000313" key="4">
    <source>
        <dbReference type="EMBL" id="SDY20591.1"/>
    </source>
</evidence>
<gene>
    <name evidence="4" type="ORF">SAMN05444365_1011045</name>
</gene>
<evidence type="ECO:0000259" key="3">
    <source>
        <dbReference type="PROSITE" id="PS51178"/>
    </source>
</evidence>
<evidence type="ECO:0000256" key="2">
    <source>
        <dbReference type="SAM" id="Phobius"/>
    </source>
</evidence>
<dbReference type="STRING" id="405436.SAMN05444365_1011045"/>
<dbReference type="Proteomes" id="UP000242415">
    <property type="component" value="Unassembled WGS sequence"/>
</dbReference>
<evidence type="ECO:0000313" key="5">
    <source>
        <dbReference type="Proteomes" id="UP000242415"/>
    </source>
</evidence>
<feature type="transmembrane region" description="Helical" evidence="2">
    <location>
        <begin position="173"/>
        <end position="198"/>
    </location>
</feature>
<feature type="compositionally biased region" description="Basic and acidic residues" evidence="1">
    <location>
        <begin position="100"/>
        <end position="112"/>
    </location>
</feature>
<protein>
    <submittedName>
        <fullName evidence="4">PASTA domain-containing protein</fullName>
    </submittedName>
</protein>
<feature type="compositionally biased region" description="Polar residues" evidence="1">
    <location>
        <begin position="315"/>
        <end position="330"/>
    </location>
</feature>
<organism evidence="4 5">
    <name type="scientific">Micromonospora pattaloongensis</name>
    <dbReference type="NCBI Taxonomy" id="405436"/>
    <lineage>
        <taxon>Bacteria</taxon>
        <taxon>Bacillati</taxon>
        <taxon>Actinomycetota</taxon>
        <taxon>Actinomycetes</taxon>
        <taxon>Micromonosporales</taxon>
        <taxon>Micromonosporaceae</taxon>
        <taxon>Micromonospora</taxon>
    </lineage>
</organism>
<dbReference type="CDD" id="cd06577">
    <property type="entry name" value="PASTA_pknB"/>
    <property type="match status" value="1"/>
</dbReference>
<feature type="region of interest" description="Disordered" evidence="1">
    <location>
        <begin position="1"/>
        <end position="163"/>
    </location>
</feature>
<accession>A0A1H3HYN9</accession>
<feature type="compositionally biased region" description="Basic and acidic residues" evidence="1">
    <location>
        <begin position="1"/>
        <end position="22"/>
    </location>
</feature>
<feature type="region of interest" description="Disordered" evidence="1">
    <location>
        <begin position="204"/>
        <end position="250"/>
    </location>
</feature>
<dbReference type="AlphaFoldDB" id="A0A1H3HYN9"/>
<reference evidence="5" key="1">
    <citation type="submission" date="2016-10" db="EMBL/GenBank/DDBJ databases">
        <authorList>
            <person name="Varghese N."/>
            <person name="Submissions S."/>
        </authorList>
    </citation>
    <scope>NUCLEOTIDE SEQUENCE [LARGE SCALE GENOMIC DNA]</scope>
    <source>
        <strain evidence="5">DSM 45245</strain>
    </source>
</reference>
<dbReference type="Pfam" id="PF03793">
    <property type="entry name" value="PASTA"/>
    <property type="match status" value="1"/>
</dbReference>
<dbReference type="RefSeq" id="WP_245736356.1">
    <property type="nucleotide sequence ID" value="NZ_FNPH01000001.1"/>
</dbReference>
<dbReference type="SMART" id="SM00740">
    <property type="entry name" value="PASTA"/>
    <property type="match status" value="1"/>
</dbReference>
<name>A0A1H3HYN9_9ACTN</name>
<feature type="compositionally biased region" description="Low complexity" evidence="1">
    <location>
        <begin position="214"/>
        <end position="250"/>
    </location>
</feature>
<dbReference type="Gene3D" id="3.30.10.20">
    <property type="match status" value="1"/>
</dbReference>
<evidence type="ECO:0000256" key="1">
    <source>
        <dbReference type="SAM" id="MobiDB-lite"/>
    </source>
</evidence>
<keyword evidence="2" id="KW-0472">Membrane</keyword>
<dbReference type="EMBL" id="FNPH01000001">
    <property type="protein sequence ID" value="SDY20591.1"/>
    <property type="molecule type" value="Genomic_DNA"/>
</dbReference>
<feature type="domain" description="PASTA" evidence="3">
    <location>
        <begin position="245"/>
        <end position="310"/>
    </location>
</feature>
<keyword evidence="2" id="KW-1133">Transmembrane helix</keyword>
<dbReference type="PROSITE" id="PS51178">
    <property type="entry name" value="PASTA"/>
    <property type="match status" value="1"/>
</dbReference>
<keyword evidence="5" id="KW-1185">Reference proteome</keyword>
<keyword evidence="2" id="KW-0812">Transmembrane</keyword>
<feature type="region of interest" description="Disordered" evidence="1">
    <location>
        <begin position="310"/>
        <end position="330"/>
    </location>
</feature>
<dbReference type="InterPro" id="IPR005543">
    <property type="entry name" value="PASTA_dom"/>
</dbReference>